<accession>A0AA35QTP3</accession>
<dbReference type="Gene3D" id="2.160.20.10">
    <property type="entry name" value="Single-stranded right-handed beta-helix, Pectin lyase-like"/>
    <property type="match status" value="1"/>
</dbReference>
<evidence type="ECO:0000256" key="7">
    <source>
        <dbReference type="ARBA" id="ARBA00023237"/>
    </source>
</evidence>
<dbReference type="PANTHER" id="PTHR11319:SF35">
    <property type="entry name" value="OUTER MEMBRANE PROTEIN PMPC-RELATED"/>
    <property type="match status" value="1"/>
</dbReference>
<evidence type="ECO:0000256" key="6">
    <source>
        <dbReference type="ARBA" id="ARBA00023136"/>
    </source>
</evidence>
<comment type="caution">
    <text evidence="9">The sequence shown here is derived from an EMBL/GenBank/DDBJ whole genome shotgun (WGS) entry which is preliminary data.</text>
</comment>
<evidence type="ECO:0000313" key="10">
    <source>
        <dbReference type="Proteomes" id="UP001174909"/>
    </source>
</evidence>
<feature type="signal peptide" evidence="8">
    <location>
        <begin position="1"/>
        <end position="28"/>
    </location>
</feature>
<reference evidence="9" key="1">
    <citation type="submission" date="2023-03" db="EMBL/GenBank/DDBJ databases">
        <authorList>
            <person name="Steffen K."/>
            <person name="Cardenas P."/>
        </authorList>
    </citation>
    <scope>NUCLEOTIDE SEQUENCE</scope>
</reference>
<evidence type="ECO:0000256" key="5">
    <source>
        <dbReference type="ARBA" id="ARBA00022729"/>
    </source>
</evidence>
<dbReference type="AlphaFoldDB" id="A0AA35QTP3"/>
<dbReference type="InterPro" id="IPR011050">
    <property type="entry name" value="Pectin_lyase_fold/virulence"/>
</dbReference>
<keyword evidence="10" id="KW-1185">Reference proteome</keyword>
<dbReference type="NCBIfam" id="TIGR01376">
    <property type="entry name" value="POMP_repeat"/>
    <property type="match status" value="2"/>
</dbReference>
<dbReference type="InterPro" id="IPR006626">
    <property type="entry name" value="PbH1"/>
</dbReference>
<evidence type="ECO:0000313" key="9">
    <source>
        <dbReference type="EMBL" id="CAI7990693.1"/>
    </source>
</evidence>
<feature type="chain" id="PRO_5041462573" evidence="8">
    <location>
        <begin position="29"/>
        <end position="868"/>
    </location>
</feature>
<evidence type="ECO:0000256" key="4">
    <source>
        <dbReference type="ARBA" id="ARBA00022525"/>
    </source>
</evidence>
<dbReference type="InterPro" id="IPR012334">
    <property type="entry name" value="Pectin_lyas_fold"/>
</dbReference>
<organism evidence="9 10">
    <name type="scientific">Geodia barretti</name>
    <name type="common">Barrett's horny sponge</name>
    <dbReference type="NCBI Taxonomy" id="519541"/>
    <lineage>
        <taxon>Eukaryota</taxon>
        <taxon>Metazoa</taxon>
        <taxon>Porifera</taxon>
        <taxon>Demospongiae</taxon>
        <taxon>Heteroscleromorpha</taxon>
        <taxon>Tetractinellida</taxon>
        <taxon>Astrophorina</taxon>
        <taxon>Geodiidae</taxon>
        <taxon>Geodia</taxon>
    </lineage>
</organism>
<keyword evidence="4" id="KW-0964">Secreted</keyword>
<keyword evidence="7" id="KW-0998">Cell outer membrane</keyword>
<dbReference type="SUPFAM" id="SSF51126">
    <property type="entry name" value="Pectin lyase-like"/>
    <property type="match status" value="1"/>
</dbReference>
<dbReference type="PANTHER" id="PTHR11319">
    <property type="entry name" value="G PROTEIN-COUPLED RECEPTOR-RELATED"/>
    <property type="match status" value="1"/>
</dbReference>
<evidence type="ECO:0000256" key="1">
    <source>
        <dbReference type="ARBA" id="ARBA00004196"/>
    </source>
</evidence>
<evidence type="ECO:0000256" key="3">
    <source>
        <dbReference type="ARBA" id="ARBA00004613"/>
    </source>
</evidence>
<dbReference type="SMART" id="SM00710">
    <property type="entry name" value="PbH1"/>
    <property type="match status" value="6"/>
</dbReference>
<dbReference type="InterPro" id="IPR003368">
    <property type="entry name" value="POMP_repeat"/>
</dbReference>
<proteinExistence type="predicted"/>
<comment type="subcellular location">
    <subcellularLocation>
        <location evidence="1">Cell envelope</location>
    </subcellularLocation>
    <subcellularLocation>
        <location evidence="2">Cell outer membrane</location>
    </subcellularLocation>
    <subcellularLocation>
        <location evidence="3">Secreted</location>
    </subcellularLocation>
</comment>
<dbReference type="GO" id="GO:0005576">
    <property type="term" value="C:extracellular region"/>
    <property type="evidence" value="ECO:0007669"/>
    <property type="project" value="UniProtKB-SubCell"/>
</dbReference>
<dbReference type="Pfam" id="PF02415">
    <property type="entry name" value="Chlam_PMP"/>
    <property type="match status" value="3"/>
</dbReference>
<evidence type="ECO:0000256" key="2">
    <source>
        <dbReference type="ARBA" id="ARBA00004442"/>
    </source>
</evidence>
<dbReference type="EMBL" id="CASHTH010000079">
    <property type="protein sequence ID" value="CAI7990693.1"/>
    <property type="molecule type" value="Genomic_DNA"/>
</dbReference>
<dbReference type="Proteomes" id="UP001174909">
    <property type="component" value="Unassembled WGS sequence"/>
</dbReference>
<gene>
    <name evidence="9" type="ORF">GBAR_LOCUS524</name>
</gene>
<keyword evidence="6" id="KW-0472">Membrane</keyword>
<protein>
    <submittedName>
        <fullName evidence="9">Uncharacterized protein</fullName>
    </submittedName>
</protein>
<keyword evidence="5 8" id="KW-0732">Signal</keyword>
<name>A0AA35QTP3_GEOBA</name>
<evidence type="ECO:0000256" key="8">
    <source>
        <dbReference type="SAM" id="SignalP"/>
    </source>
</evidence>
<sequence>MAGVRSILLFSSLPLLLGQLLCGRGARAVVIPVDAAAGNDSLCVAAQDLNDSTTEYPAGLQWKYLQQTTYISPCQSLQAALGNQPCSRGCYLDNTKRLPPNLDLQLSPGVYRLTACLGILQASNLTIRSRGDAPGDVIIECATVPNNDYYDNLYVCGSERVRFQGLVFRKCGPFSPNVFLNHSSGLVFDNCTFRDNIGSSLQGQFCNDVTLTNTHFINNDNQQVAEPDVNETSIEELYDSITTGGGFTFFTRGQPATIRIEKCSFVENSANRNDPNNTRPVLLKANGHGGAVLIRLANADGSEITIADSEFVNNKAQVDGGAIYMTLSESVSGSSIFIERSNFTGNTVEEASGGAVSINSFQISFNNTIIVRNCSFLGNSGNAGGAFSIALYDSDINSSRSPDGVNFTECDFVNNMAKNEGTAVGLFSLVHVDQVGFPVGFENCLFMNNTSEGVTQDTSAIAAFRFPITFQGTNRFLGNLGGGVTLLNTQMRASGVLEFDSNTAVFGGGIAMDDRCLLELSPGTNISFTNNVARESGGGIYVEFPPIRFVVDIFNRLCFLQYRDPSGRDIPPQDWEDVAISFINNTARLSGAAIYASDMQQCSWLGNFTTDTSLIFTLPTELADRSPFLYKNNSLFSASNLVNNTNLATAPSTIEIDVDYTTVQPGESLAIGLLARDQVNNAREAVWSLEAPNQDVNLDALSANRDTYVYAVPCAPCLNHTDVTECSCSDGPPAQDGEGGGGGEDGEFSDDFTSLIRLNFSLLRTLGEIESQNLKVEGCHPGYVYNSNTGNCDCDTDNNDLLRCDDNNRYVYLREGIWGGVGERRNLITESVQPGYVSCRPQGRLPGCLFEFDKPDTQCRTERRGVCV</sequence>